<accession>A0ABU8GVL5</accession>
<evidence type="ECO:0000313" key="2">
    <source>
        <dbReference type="Proteomes" id="UP001365781"/>
    </source>
</evidence>
<reference evidence="1 2" key="1">
    <citation type="submission" date="2024-03" db="EMBL/GenBank/DDBJ databases">
        <title>First Report of Pectobacterium brasiliscabiei causing potato scab in china.</title>
        <authorList>
            <person name="Handique U."/>
        </authorList>
    </citation>
    <scope>NUCLEOTIDE SEQUENCE [LARGE SCALE GENOMIC DNA]</scope>
    <source>
        <strain evidence="1 2">ZRIMU1503</strain>
    </source>
</reference>
<dbReference type="Proteomes" id="UP001365781">
    <property type="component" value="Unassembled WGS sequence"/>
</dbReference>
<comment type="caution">
    <text evidence="1">The sequence shown here is derived from an EMBL/GenBank/DDBJ whole genome shotgun (WGS) entry which is preliminary data.</text>
</comment>
<name>A0ABU8GVL5_9ACTN</name>
<proteinExistence type="predicted"/>
<protein>
    <submittedName>
        <fullName evidence="1">Uncharacterized protein</fullName>
    </submittedName>
</protein>
<keyword evidence="2" id="KW-1185">Reference proteome</keyword>
<dbReference type="EMBL" id="JBBAYM010000380">
    <property type="protein sequence ID" value="MEI5617242.1"/>
    <property type="molecule type" value="Genomic_DNA"/>
</dbReference>
<sequence>MERNFYVSIVVDWFYVHQRKKSPDNIAVAGRLGSGYSGAGSLYTSNLPLIDFLLLFPLWGTQIEY</sequence>
<dbReference type="RefSeq" id="WP_336559131.1">
    <property type="nucleotide sequence ID" value="NZ_JBBAYM010000380.1"/>
</dbReference>
<organism evidence="1 2">
    <name type="scientific">Streptomyces brasiliscabiei</name>
    <dbReference type="NCBI Taxonomy" id="2736302"/>
    <lineage>
        <taxon>Bacteria</taxon>
        <taxon>Bacillati</taxon>
        <taxon>Actinomycetota</taxon>
        <taxon>Actinomycetes</taxon>
        <taxon>Kitasatosporales</taxon>
        <taxon>Streptomycetaceae</taxon>
        <taxon>Streptomyces</taxon>
    </lineage>
</organism>
<feature type="non-terminal residue" evidence="1">
    <location>
        <position position="65"/>
    </location>
</feature>
<evidence type="ECO:0000313" key="1">
    <source>
        <dbReference type="EMBL" id="MEI5617242.1"/>
    </source>
</evidence>
<gene>
    <name evidence="1" type="ORF">WB403_49985</name>
</gene>